<dbReference type="OrthoDB" id="3237195at2"/>
<dbReference type="Proteomes" id="UP000265325">
    <property type="component" value="Unassembled WGS sequence"/>
</dbReference>
<protein>
    <submittedName>
        <fullName evidence="7">TetR family transcriptional regulator</fullName>
    </submittedName>
</protein>
<dbReference type="SUPFAM" id="SSF46689">
    <property type="entry name" value="Homeodomain-like"/>
    <property type="match status" value="1"/>
</dbReference>
<sequence>MAANSGDIFGVSAPAATKELKQERAVRTRERVLASAATAFAAKGYPAVTILDVAQSAGMTKGAVYFHYENKDALAVAVTELFNRRIGEIARAVEELGLPPVSAVAELLIRTAVAFRDETALQAGARLQLERQLIGAQIPLPYEGYTDLITSWLAKEVPARPTGAAPPGGDGPAADPGGPGRADDATAALASPTTLATVLVSAFFGAQHISWVLNNRADLPERTIAVVRAIIPCAEEDIELCPSAPRG</sequence>
<evidence type="ECO:0000256" key="5">
    <source>
        <dbReference type="SAM" id="MobiDB-lite"/>
    </source>
</evidence>
<evidence type="ECO:0000259" key="6">
    <source>
        <dbReference type="PROSITE" id="PS50977"/>
    </source>
</evidence>
<evidence type="ECO:0000256" key="1">
    <source>
        <dbReference type="ARBA" id="ARBA00023015"/>
    </source>
</evidence>
<keyword evidence="1" id="KW-0805">Transcription regulation</keyword>
<dbReference type="PROSITE" id="PS50977">
    <property type="entry name" value="HTH_TETR_2"/>
    <property type="match status" value="1"/>
</dbReference>
<dbReference type="PRINTS" id="PR00455">
    <property type="entry name" value="HTHTETR"/>
</dbReference>
<gene>
    <name evidence="7" type="ORF">VO63_30920</name>
</gene>
<dbReference type="GO" id="GO:0000976">
    <property type="term" value="F:transcription cis-regulatory region binding"/>
    <property type="evidence" value="ECO:0007669"/>
    <property type="project" value="TreeGrafter"/>
</dbReference>
<evidence type="ECO:0000313" key="8">
    <source>
        <dbReference type="Proteomes" id="UP000265325"/>
    </source>
</evidence>
<name>A0A2P2GEY1_STREW</name>
<dbReference type="PANTHER" id="PTHR30055">
    <property type="entry name" value="HTH-TYPE TRANSCRIPTIONAL REGULATOR RUTR"/>
    <property type="match status" value="1"/>
</dbReference>
<keyword evidence="3" id="KW-0804">Transcription</keyword>
<dbReference type="GO" id="GO:0003700">
    <property type="term" value="F:DNA-binding transcription factor activity"/>
    <property type="evidence" value="ECO:0007669"/>
    <property type="project" value="TreeGrafter"/>
</dbReference>
<comment type="caution">
    <text evidence="7">The sequence shown here is derived from an EMBL/GenBank/DDBJ whole genome shotgun (WGS) entry which is preliminary data.</text>
</comment>
<reference evidence="7 8" key="1">
    <citation type="submission" date="2015-05" db="EMBL/GenBank/DDBJ databases">
        <title>Draft Genome assembly of Streptomyces showdoensis.</title>
        <authorList>
            <person name="Thapa K.K."/>
            <person name="Metsa-Ketela M."/>
        </authorList>
    </citation>
    <scope>NUCLEOTIDE SEQUENCE [LARGE SCALE GENOMIC DNA]</scope>
    <source>
        <strain evidence="7 8">ATCC 15227</strain>
    </source>
</reference>
<evidence type="ECO:0000256" key="3">
    <source>
        <dbReference type="ARBA" id="ARBA00023163"/>
    </source>
</evidence>
<proteinExistence type="predicted"/>
<dbReference type="PANTHER" id="PTHR30055:SF234">
    <property type="entry name" value="HTH-TYPE TRANSCRIPTIONAL REGULATOR BETI"/>
    <property type="match status" value="1"/>
</dbReference>
<evidence type="ECO:0000256" key="2">
    <source>
        <dbReference type="ARBA" id="ARBA00023125"/>
    </source>
</evidence>
<dbReference type="RefSeq" id="WP_046911386.1">
    <property type="nucleotide sequence ID" value="NZ_BAAAXG010000028.1"/>
</dbReference>
<feature type="region of interest" description="Disordered" evidence="5">
    <location>
        <begin position="159"/>
        <end position="185"/>
    </location>
</feature>
<dbReference type="Pfam" id="PF00440">
    <property type="entry name" value="TetR_N"/>
    <property type="match status" value="1"/>
</dbReference>
<keyword evidence="2 4" id="KW-0238">DNA-binding</keyword>
<dbReference type="AlphaFoldDB" id="A0A2P2GEY1"/>
<dbReference type="Gene3D" id="1.10.357.10">
    <property type="entry name" value="Tetracycline Repressor, domain 2"/>
    <property type="match status" value="1"/>
</dbReference>
<accession>A0A2P2GEY1</accession>
<dbReference type="InterPro" id="IPR001647">
    <property type="entry name" value="HTH_TetR"/>
</dbReference>
<dbReference type="InterPro" id="IPR009057">
    <property type="entry name" value="Homeodomain-like_sf"/>
</dbReference>
<keyword evidence="8" id="KW-1185">Reference proteome</keyword>
<organism evidence="7 8">
    <name type="scientific">Streptomyces showdoensis</name>
    <dbReference type="NCBI Taxonomy" id="68268"/>
    <lineage>
        <taxon>Bacteria</taxon>
        <taxon>Bacillati</taxon>
        <taxon>Actinomycetota</taxon>
        <taxon>Actinomycetes</taxon>
        <taxon>Kitasatosporales</taxon>
        <taxon>Streptomycetaceae</taxon>
        <taxon>Streptomyces</taxon>
    </lineage>
</organism>
<feature type="domain" description="HTH tetR-type" evidence="6">
    <location>
        <begin position="26"/>
        <end position="86"/>
    </location>
</feature>
<dbReference type="InterPro" id="IPR050109">
    <property type="entry name" value="HTH-type_TetR-like_transc_reg"/>
</dbReference>
<evidence type="ECO:0000256" key="4">
    <source>
        <dbReference type="PROSITE-ProRule" id="PRU00335"/>
    </source>
</evidence>
<evidence type="ECO:0000313" key="7">
    <source>
        <dbReference type="EMBL" id="KKZ70080.1"/>
    </source>
</evidence>
<dbReference type="EMBL" id="LAQS01000069">
    <property type="protein sequence ID" value="KKZ70080.1"/>
    <property type="molecule type" value="Genomic_DNA"/>
</dbReference>
<feature type="DNA-binding region" description="H-T-H motif" evidence="4">
    <location>
        <begin position="49"/>
        <end position="68"/>
    </location>
</feature>